<evidence type="ECO:0000256" key="5">
    <source>
        <dbReference type="HAMAP-Rule" id="MF_00060"/>
    </source>
</evidence>
<dbReference type="PANTHER" id="PTHR30457">
    <property type="entry name" value="5'-NUCLEOTIDASE SURE"/>
    <property type="match status" value="1"/>
</dbReference>
<feature type="binding site" evidence="5">
    <location>
        <position position="8"/>
    </location>
    <ligand>
        <name>a divalent metal cation</name>
        <dbReference type="ChEBI" id="CHEBI:60240"/>
    </ligand>
</feature>
<evidence type="ECO:0000313" key="8">
    <source>
        <dbReference type="Proteomes" id="UP000782880"/>
    </source>
</evidence>
<dbReference type="GO" id="GO:0046872">
    <property type="term" value="F:metal ion binding"/>
    <property type="evidence" value="ECO:0007669"/>
    <property type="project" value="UniProtKB-UniRule"/>
</dbReference>
<comment type="function">
    <text evidence="5">Nucleotidase that shows phosphatase activity on nucleoside 5'-monophosphates.</text>
</comment>
<dbReference type="InterPro" id="IPR002828">
    <property type="entry name" value="SurE-like_Pase/nucleotidase"/>
</dbReference>
<dbReference type="EC" id="3.1.3.5" evidence="5"/>
<dbReference type="NCBIfam" id="TIGR00087">
    <property type="entry name" value="surE"/>
    <property type="match status" value="1"/>
</dbReference>
<dbReference type="InterPro" id="IPR030048">
    <property type="entry name" value="SurE"/>
</dbReference>
<evidence type="ECO:0000313" key="7">
    <source>
        <dbReference type="EMBL" id="HJG27458.1"/>
    </source>
</evidence>
<evidence type="ECO:0000256" key="4">
    <source>
        <dbReference type="ARBA" id="ARBA00022801"/>
    </source>
</evidence>
<keyword evidence="5" id="KW-0963">Cytoplasm</keyword>
<feature type="binding site" evidence="5">
    <location>
        <position position="39"/>
    </location>
    <ligand>
        <name>a divalent metal cation</name>
        <dbReference type="ChEBI" id="CHEBI:60240"/>
    </ligand>
</feature>
<accession>A0A921IKI6</accession>
<proteinExistence type="inferred from homology"/>
<organism evidence="7 8">
    <name type="scientific">Subdoligranulum variabile</name>
    <dbReference type="NCBI Taxonomy" id="214851"/>
    <lineage>
        <taxon>Bacteria</taxon>
        <taxon>Bacillati</taxon>
        <taxon>Bacillota</taxon>
        <taxon>Clostridia</taxon>
        <taxon>Eubacteriales</taxon>
        <taxon>Oscillospiraceae</taxon>
        <taxon>Subdoligranulum</taxon>
    </lineage>
</organism>
<dbReference type="GO" id="GO:0008253">
    <property type="term" value="F:5'-nucleotidase activity"/>
    <property type="evidence" value="ECO:0007669"/>
    <property type="project" value="UniProtKB-UniRule"/>
</dbReference>
<sequence length="244" mass="26732">MKILVANDDGIRSPGLEHLVRMARNLGEVWVVAPSGQCSAMSQRISVFGTLDLQPVPDYPVEGVRAWTVSGSPADCVKVALACVMPEKPDLVFSGINQGYNVGTDILYSGTIGVTMEALANGIPAMAFSTENGEDLRVADAWMLPLVRELLEQPIHPWEVWNLNFPSCDPDCLRGVLYDRFPSAMQFYHNRYTPEPLPGGSSRLTLWSDRCAEAEPGSDMQAVFDGYISVGRVRCALLQQNNQA</sequence>
<comment type="caution">
    <text evidence="7">The sequence shown here is derived from an EMBL/GenBank/DDBJ whole genome shotgun (WGS) entry which is preliminary data.</text>
</comment>
<evidence type="ECO:0000259" key="6">
    <source>
        <dbReference type="Pfam" id="PF01975"/>
    </source>
</evidence>
<evidence type="ECO:0000256" key="3">
    <source>
        <dbReference type="ARBA" id="ARBA00022723"/>
    </source>
</evidence>
<dbReference type="HAMAP" id="MF_00060">
    <property type="entry name" value="SurE"/>
    <property type="match status" value="1"/>
</dbReference>
<comment type="catalytic activity">
    <reaction evidence="1 5">
        <text>a ribonucleoside 5'-phosphate + H2O = a ribonucleoside + phosphate</text>
        <dbReference type="Rhea" id="RHEA:12484"/>
        <dbReference type="ChEBI" id="CHEBI:15377"/>
        <dbReference type="ChEBI" id="CHEBI:18254"/>
        <dbReference type="ChEBI" id="CHEBI:43474"/>
        <dbReference type="ChEBI" id="CHEBI:58043"/>
        <dbReference type="EC" id="3.1.3.5"/>
    </reaction>
</comment>
<comment type="similarity">
    <text evidence="2 5">Belongs to the SurE nucleotidase family.</text>
</comment>
<feature type="binding site" evidence="5">
    <location>
        <position position="9"/>
    </location>
    <ligand>
        <name>a divalent metal cation</name>
        <dbReference type="ChEBI" id="CHEBI:60240"/>
    </ligand>
</feature>
<dbReference type="Proteomes" id="UP000782880">
    <property type="component" value="Unassembled WGS sequence"/>
</dbReference>
<gene>
    <name evidence="5 7" type="primary">surE</name>
    <name evidence="7" type="ORF">K8V20_02260</name>
</gene>
<protein>
    <recommendedName>
        <fullName evidence="5">5'-nucleotidase SurE</fullName>
        <ecNumber evidence="5">3.1.3.5</ecNumber>
    </recommendedName>
    <alternativeName>
        <fullName evidence="5">Nucleoside 5'-monophosphate phosphohydrolase</fullName>
    </alternativeName>
</protein>
<keyword evidence="3 5" id="KW-0479">Metal-binding</keyword>
<dbReference type="EMBL" id="DYVE01000062">
    <property type="protein sequence ID" value="HJG27458.1"/>
    <property type="molecule type" value="Genomic_DNA"/>
</dbReference>
<feature type="domain" description="Survival protein SurE-like phosphatase/nucleotidase" evidence="6">
    <location>
        <begin position="3"/>
        <end position="178"/>
    </location>
</feature>
<dbReference type="SUPFAM" id="SSF64167">
    <property type="entry name" value="SurE-like"/>
    <property type="match status" value="1"/>
</dbReference>
<reference evidence="7" key="2">
    <citation type="submission" date="2021-09" db="EMBL/GenBank/DDBJ databases">
        <authorList>
            <person name="Gilroy R."/>
        </authorList>
    </citation>
    <scope>NUCLEOTIDE SEQUENCE</scope>
    <source>
        <strain evidence="7">ChiBcec21-2208</strain>
    </source>
</reference>
<keyword evidence="5" id="KW-0547">Nucleotide-binding</keyword>
<dbReference type="Gene3D" id="3.40.1210.10">
    <property type="entry name" value="Survival protein SurE-like phosphatase/nucleotidase"/>
    <property type="match status" value="1"/>
</dbReference>
<keyword evidence="4 5" id="KW-0378">Hydrolase</keyword>
<name>A0A921IKI6_9FIRM</name>
<evidence type="ECO:0000256" key="1">
    <source>
        <dbReference type="ARBA" id="ARBA00000815"/>
    </source>
</evidence>
<feature type="binding site" evidence="5">
    <location>
        <position position="97"/>
    </location>
    <ligand>
        <name>a divalent metal cation</name>
        <dbReference type="ChEBI" id="CHEBI:60240"/>
    </ligand>
</feature>
<dbReference type="InterPro" id="IPR036523">
    <property type="entry name" value="SurE-like_sf"/>
</dbReference>
<dbReference type="PANTHER" id="PTHR30457:SF0">
    <property type="entry name" value="PHOSPHATASE, PUTATIVE (AFU_ORTHOLOGUE AFUA_4G01070)-RELATED"/>
    <property type="match status" value="1"/>
</dbReference>
<comment type="cofactor">
    <cofactor evidence="5">
        <name>a divalent metal cation</name>
        <dbReference type="ChEBI" id="CHEBI:60240"/>
    </cofactor>
    <text evidence="5">Binds 1 divalent metal cation per subunit.</text>
</comment>
<dbReference type="AlphaFoldDB" id="A0A921IKI6"/>
<comment type="subcellular location">
    <subcellularLocation>
        <location evidence="5">Cytoplasm</location>
    </subcellularLocation>
</comment>
<dbReference type="Pfam" id="PF01975">
    <property type="entry name" value="SurE"/>
    <property type="match status" value="1"/>
</dbReference>
<dbReference type="GO" id="GO:0000166">
    <property type="term" value="F:nucleotide binding"/>
    <property type="evidence" value="ECO:0007669"/>
    <property type="project" value="UniProtKB-KW"/>
</dbReference>
<evidence type="ECO:0000256" key="2">
    <source>
        <dbReference type="ARBA" id="ARBA00011062"/>
    </source>
</evidence>
<reference evidence="7" key="1">
    <citation type="journal article" date="2021" name="PeerJ">
        <title>Extensive microbial diversity within the chicken gut microbiome revealed by metagenomics and culture.</title>
        <authorList>
            <person name="Gilroy R."/>
            <person name="Ravi A."/>
            <person name="Getino M."/>
            <person name="Pursley I."/>
            <person name="Horton D.L."/>
            <person name="Alikhan N.F."/>
            <person name="Baker D."/>
            <person name="Gharbi K."/>
            <person name="Hall N."/>
            <person name="Watson M."/>
            <person name="Adriaenssens E.M."/>
            <person name="Foster-Nyarko E."/>
            <person name="Jarju S."/>
            <person name="Secka A."/>
            <person name="Antonio M."/>
            <person name="Oren A."/>
            <person name="Chaudhuri R.R."/>
            <person name="La Ragione R."/>
            <person name="Hildebrand F."/>
            <person name="Pallen M.J."/>
        </authorList>
    </citation>
    <scope>NUCLEOTIDE SEQUENCE</scope>
    <source>
        <strain evidence="7">ChiBcec21-2208</strain>
    </source>
</reference>
<dbReference type="GO" id="GO:0005737">
    <property type="term" value="C:cytoplasm"/>
    <property type="evidence" value="ECO:0007669"/>
    <property type="project" value="UniProtKB-SubCell"/>
</dbReference>